<keyword evidence="2" id="KW-1185">Reference proteome</keyword>
<reference evidence="1 2" key="1">
    <citation type="submission" date="2022-07" db="EMBL/GenBank/DDBJ databases">
        <title>Genome stability of Gluconacetobacter entanii AV429.</title>
        <authorList>
            <person name="Trcek J."/>
            <person name="Cepec E."/>
        </authorList>
    </citation>
    <scope>NUCLEOTIDE SEQUENCE [LARGE SCALE GENOMIC DNA]</scope>
    <source>
        <strain evidence="1 2">AV429_2022</strain>
    </source>
</reference>
<accession>A0ABT3K2T9</accession>
<proteinExistence type="predicted"/>
<evidence type="ECO:0000313" key="2">
    <source>
        <dbReference type="Proteomes" id="UP001526337"/>
    </source>
</evidence>
<dbReference type="Proteomes" id="UP001526337">
    <property type="component" value="Unassembled WGS sequence"/>
</dbReference>
<gene>
    <name evidence="1" type="ORF">NO263_03950</name>
</gene>
<dbReference type="RefSeq" id="WP_171790767.1">
    <property type="nucleotide sequence ID" value="NZ_JABJWD010000054.1"/>
</dbReference>
<sequence>MHFIDQKNKWIELNRRLQKLDGASSDRAMPCLHICSELELVCGEMASIEDAAISAPSGSRADILAKLGLARVMLANPDASFKVGQLLETIESDLIRVPQSNVP</sequence>
<name>A0ABT3K2T9_9PROT</name>
<evidence type="ECO:0000313" key="1">
    <source>
        <dbReference type="EMBL" id="MCW4589730.1"/>
    </source>
</evidence>
<comment type="caution">
    <text evidence="1">The sequence shown here is derived from an EMBL/GenBank/DDBJ whole genome shotgun (WGS) entry which is preliminary data.</text>
</comment>
<organism evidence="1 2">
    <name type="scientific">Gluconacetobacter entanii</name>
    <dbReference type="NCBI Taxonomy" id="108528"/>
    <lineage>
        <taxon>Bacteria</taxon>
        <taxon>Pseudomonadati</taxon>
        <taxon>Pseudomonadota</taxon>
        <taxon>Alphaproteobacteria</taxon>
        <taxon>Acetobacterales</taxon>
        <taxon>Acetobacteraceae</taxon>
        <taxon>Gluconacetobacter</taxon>
    </lineage>
</organism>
<protein>
    <submittedName>
        <fullName evidence="1">Uncharacterized protein</fullName>
    </submittedName>
</protein>
<dbReference type="EMBL" id="JANGSQ010000087">
    <property type="protein sequence ID" value="MCW4589730.1"/>
    <property type="molecule type" value="Genomic_DNA"/>
</dbReference>